<reference evidence="1" key="1">
    <citation type="submission" date="2017-07" db="EMBL/GenBank/DDBJ databases">
        <authorList>
            <person name="Mikheyev A."/>
            <person name="Grau M."/>
        </authorList>
    </citation>
    <scope>NUCLEOTIDE SEQUENCE</scope>
    <source>
        <tissue evidence="1">Venom_gland</tissue>
    </source>
</reference>
<evidence type="ECO:0000313" key="1">
    <source>
        <dbReference type="EMBL" id="LAB58309.1"/>
    </source>
</evidence>
<evidence type="ECO:0008006" key="2">
    <source>
        <dbReference type="Google" id="ProtNLM"/>
    </source>
</evidence>
<dbReference type="AlphaFoldDB" id="A0A2D4PM45"/>
<dbReference type="PANTHER" id="PTHR31635">
    <property type="entry name" value="REVERSE TRANSCRIPTASE DOMAIN-CONTAINING PROTEIN-RELATED"/>
    <property type="match status" value="1"/>
</dbReference>
<name>A0A2D4PM45_MICSU</name>
<reference evidence="1" key="2">
    <citation type="submission" date="2017-11" db="EMBL/GenBank/DDBJ databases">
        <title>Coralsnake Venomics: Analyses of Venom Gland Transcriptomes and Proteomes of Six Brazilian Taxa.</title>
        <authorList>
            <person name="Aird S.D."/>
            <person name="Jorge da Silva N."/>
            <person name="Qiu L."/>
            <person name="Villar-Briones A."/>
            <person name="Aparecida-Saddi V."/>
            <person name="Campos-Telles M.P."/>
            <person name="Grau M."/>
            <person name="Mikheyev A.S."/>
        </authorList>
    </citation>
    <scope>NUCLEOTIDE SEQUENCE</scope>
    <source>
        <tissue evidence="1">Venom_gland</tissue>
    </source>
</reference>
<accession>A0A2D4PM45</accession>
<proteinExistence type="predicted"/>
<dbReference type="EMBL" id="IACN01078580">
    <property type="protein sequence ID" value="LAB58309.1"/>
    <property type="molecule type" value="Transcribed_RNA"/>
</dbReference>
<dbReference type="PANTHER" id="PTHR31635:SF196">
    <property type="entry name" value="REVERSE TRANSCRIPTASE DOMAIN-CONTAINING PROTEIN-RELATED"/>
    <property type="match status" value="1"/>
</dbReference>
<sequence>MIEELEKYGEISGFKINRDKTKMLVKNITIRNKKELKKVMGLQITKKIKYLGIWLIAKCSTIKEDNYTKLFNQIKKDLEKWGTLQLSLLGRIATIKMNVLPKILYLFQTTPIKLDKNFLENLIE</sequence>
<organism evidence="1">
    <name type="scientific">Micrurus surinamensis</name>
    <name type="common">Surinam coral snake</name>
    <dbReference type="NCBI Taxonomy" id="129470"/>
    <lineage>
        <taxon>Eukaryota</taxon>
        <taxon>Metazoa</taxon>
        <taxon>Chordata</taxon>
        <taxon>Craniata</taxon>
        <taxon>Vertebrata</taxon>
        <taxon>Euteleostomi</taxon>
        <taxon>Lepidosauria</taxon>
        <taxon>Squamata</taxon>
        <taxon>Bifurcata</taxon>
        <taxon>Unidentata</taxon>
        <taxon>Episquamata</taxon>
        <taxon>Toxicofera</taxon>
        <taxon>Serpentes</taxon>
        <taxon>Colubroidea</taxon>
        <taxon>Elapidae</taxon>
        <taxon>Elapinae</taxon>
        <taxon>Micrurus</taxon>
    </lineage>
</organism>
<protein>
    <recommendedName>
        <fullName evidence="2">Reverse transcriptase domain-containing protein</fullName>
    </recommendedName>
</protein>